<dbReference type="GO" id="GO:0003677">
    <property type="term" value="F:DNA binding"/>
    <property type="evidence" value="ECO:0007669"/>
    <property type="project" value="InterPro"/>
</dbReference>
<evidence type="ECO:0000313" key="5">
    <source>
        <dbReference type="EMBL" id="KIY68483.1"/>
    </source>
</evidence>
<dbReference type="InterPro" id="IPR036864">
    <property type="entry name" value="Zn2-C6_fun-type_DNA-bd_sf"/>
</dbReference>
<organism evidence="5 6">
    <name type="scientific">Cylindrobasidium torrendii FP15055 ss-10</name>
    <dbReference type="NCBI Taxonomy" id="1314674"/>
    <lineage>
        <taxon>Eukaryota</taxon>
        <taxon>Fungi</taxon>
        <taxon>Dikarya</taxon>
        <taxon>Basidiomycota</taxon>
        <taxon>Agaricomycotina</taxon>
        <taxon>Agaricomycetes</taxon>
        <taxon>Agaricomycetidae</taxon>
        <taxon>Agaricales</taxon>
        <taxon>Marasmiineae</taxon>
        <taxon>Physalacriaceae</taxon>
        <taxon>Cylindrobasidium</taxon>
    </lineage>
</organism>
<keyword evidence="2" id="KW-0539">Nucleus</keyword>
<dbReference type="OrthoDB" id="4456959at2759"/>
<evidence type="ECO:0000256" key="1">
    <source>
        <dbReference type="ARBA" id="ARBA00022723"/>
    </source>
</evidence>
<evidence type="ECO:0000256" key="3">
    <source>
        <dbReference type="SAM" id="MobiDB-lite"/>
    </source>
</evidence>
<keyword evidence="6" id="KW-1185">Reference proteome</keyword>
<evidence type="ECO:0000259" key="4">
    <source>
        <dbReference type="PROSITE" id="PS50048"/>
    </source>
</evidence>
<dbReference type="InterPro" id="IPR001138">
    <property type="entry name" value="Zn2Cys6_DnaBD"/>
</dbReference>
<dbReference type="CDD" id="cd00067">
    <property type="entry name" value="GAL4"/>
    <property type="match status" value="1"/>
</dbReference>
<dbReference type="Pfam" id="PF00172">
    <property type="entry name" value="Zn_clus"/>
    <property type="match status" value="1"/>
</dbReference>
<dbReference type="PANTHER" id="PTHR46910:SF38">
    <property type="entry name" value="ZN(2)-C6 FUNGAL-TYPE DOMAIN-CONTAINING PROTEIN"/>
    <property type="match status" value="1"/>
</dbReference>
<feature type="region of interest" description="Disordered" evidence="3">
    <location>
        <begin position="87"/>
        <end position="130"/>
    </location>
</feature>
<dbReference type="SUPFAM" id="SSF57701">
    <property type="entry name" value="Zn2/Cys6 DNA-binding domain"/>
    <property type="match status" value="1"/>
</dbReference>
<dbReference type="GO" id="GO:0000981">
    <property type="term" value="F:DNA-binding transcription factor activity, RNA polymerase II-specific"/>
    <property type="evidence" value="ECO:0007669"/>
    <property type="project" value="InterPro"/>
</dbReference>
<dbReference type="InterPro" id="IPR007219">
    <property type="entry name" value="XnlR_reg_dom"/>
</dbReference>
<feature type="region of interest" description="Disordered" evidence="3">
    <location>
        <begin position="647"/>
        <end position="698"/>
    </location>
</feature>
<evidence type="ECO:0000256" key="2">
    <source>
        <dbReference type="ARBA" id="ARBA00023242"/>
    </source>
</evidence>
<dbReference type="PANTHER" id="PTHR46910">
    <property type="entry name" value="TRANSCRIPTION FACTOR PDR1"/>
    <property type="match status" value="1"/>
</dbReference>
<dbReference type="InterPro" id="IPR050987">
    <property type="entry name" value="AtrR-like"/>
</dbReference>
<feature type="compositionally biased region" description="Basic and acidic residues" evidence="3">
    <location>
        <begin position="680"/>
        <end position="689"/>
    </location>
</feature>
<reference evidence="5 6" key="1">
    <citation type="journal article" date="2015" name="Fungal Genet. Biol.">
        <title>Evolution of novel wood decay mechanisms in Agaricales revealed by the genome sequences of Fistulina hepatica and Cylindrobasidium torrendii.</title>
        <authorList>
            <person name="Floudas D."/>
            <person name="Held B.W."/>
            <person name="Riley R."/>
            <person name="Nagy L.G."/>
            <person name="Koehler G."/>
            <person name="Ransdell A.S."/>
            <person name="Younus H."/>
            <person name="Chow J."/>
            <person name="Chiniquy J."/>
            <person name="Lipzen A."/>
            <person name="Tritt A."/>
            <person name="Sun H."/>
            <person name="Haridas S."/>
            <person name="LaButti K."/>
            <person name="Ohm R.A."/>
            <person name="Kues U."/>
            <person name="Blanchette R.A."/>
            <person name="Grigoriev I.V."/>
            <person name="Minto R.E."/>
            <person name="Hibbett D.S."/>
        </authorList>
    </citation>
    <scope>NUCLEOTIDE SEQUENCE [LARGE SCALE GENOMIC DNA]</scope>
    <source>
        <strain evidence="5 6">FP15055 ss-10</strain>
    </source>
</reference>
<dbReference type="GO" id="GO:0006351">
    <property type="term" value="P:DNA-templated transcription"/>
    <property type="evidence" value="ECO:0007669"/>
    <property type="project" value="InterPro"/>
</dbReference>
<dbReference type="GO" id="GO:0008270">
    <property type="term" value="F:zinc ion binding"/>
    <property type="evidence" value="ECO:0007669"/>
    <property type="project" value="InterPro"/>
</dbReference>
<dbReference type="Proteomes" id="UP000054007">
    <property type="component" value="Unassembled WGS sequence"/>
</dbReference>
<accession>A0A0D7BDB2</accession>
<dbReference type="AlphaFoldDB" id="A0A0D7BDB2"/>
<proteinExistence type="predicted"/>
<dbReference type="Gene3D" id="4.10.240.10">
    <property type="entry name" value="Zn(2)-C6 fungal-type DNA-binding domain"/>
    <property type="match status" value="1"/>
</dbReference>
<dbReference type="PROSITE" id="PS50048">
    <property type="entry name" value="ZN2_CY6_FUNGAL_2"/>
    <property type="match status" value="1"/>
</dbReference>
<keyword evidence="1" id="KW-0479">Metal-binding</keyword>
<dbReference type="CDD" id="cd12148">
    <property type="entry name" value="fungal_TF_MHR"/>
    <property type="match status" value="1"/>
</dbReference>
<dbReference type="EMBL" id="KN880502">
    <property type="protein sequence ID" value="KIY68483.1"/>
    <property type="molecule type" value="Genomic_DNA"/>
</dbReference>
<feature type="compositionally biased region" description="Low complexity" evidence="3">
    <location>
        <begin position="112"/>
        <end position="123"/>
    </location>
</feature>
<gene>
    <name evidence="5" type="ORF">CYLTODRAFT_421602</name>
</gene>
<sequence length="851" mass="96297">MSDDESTQPRRRRVQRACDVCRKRKMKCDGDSIKNESCSFCDEYHHECTYVGALQKGPTKEYVRELETKVDKLNKLLMHYMSEKEIDMALKGPSNGPKVPSTSRSSRDETPSTKISASSSRTSSDGENQQYRKELLDEDVTYMQLAARMSRLSFDAPSFRFYGQAAGFGLVKAAVEVRHRFDSNIHQNLGHRSRPQYSTIQPWELETYAAERPARTSYVFPEDTILRQLVGLYFAQENMILPVLHRQIFERDLDAHLHETDVIFGGVAMLVCAIAARLCNAASLRLLGYEDNAPSLSIGWKYFSQVPFLDRKAITFPDYRVVQFCALYAYFMGGTSLPQVPWNVIGTGLRIAQELGGHRRKYSQGEMPTVEDELLKRAFWSLYFLDREGSATLGRPCGLADQDIDAEFPVGCDDEYWQCVDPSHDFKQPVGKPSYRTYWTCRLQLTLLHSSCMKRIYATAKAKIDLGIAEQEKQQQIVSELDSALNAWVDSIPEELRWDPNRRDETLFNQSATLYIAYYYLQILIHRPFIPGPGRKSALSFPSLSICTNAARCASHVIETVTTRGWPNSLSGMSAFACAIVLVLSLWGGQPPSATSATVLNTKGLGDIYRCMDYLQWLEERWHYCGRLWDVLHELVLVGDLPIPDTGRQSAMATKRRRDDDEFEREGVASSRATPQRRGAHPEASRKTLGEGNQGRGHFEQMVPQVSPLPMHSDDLGRLSFDEGSREASFALRGEFLGTEGQQQQWFHEHGEPSAAMGYQMSFQAQDNVYDEAHHRQRLGASSLNPAYGGSGERRPMGNVVSDSEQTVRTTRLWDTAPSGFGIHDWNAYISTANDERRSSSTQYENQWSNG</sequence>
<evidence type="ECO:0000313" key="6">
    <source>
        <dbReference type="Proteomes" id="UP000054007"/>
    </source>
</evidence>
<dbReference type="PROSITE" id="PS00463">
    <property type="entry name" value="ZN2_CY6_FUNGAL_1"/>
    <property type="match status" value="1"/>
</dbReference>
<dbReference type="SMART" id="SM00906">
    <property type="entry name" value="Fungal_trans"/>
    <property type="match status" value="1"/>
</dbReference>
<protein>
    <recommendedName>
        <fullName evidence="4">Zn(2)-C6 fungal-type domain-containing protein</fullName>
    </recommendedName>
</protein>
<feature type="region of interest" description="Disordered" evidence="3">
    <location>
        <begin position="782"/>
        <end position="804"/>
    </location>
</feature>
<dbReference type="SMART" id="SM00066">
    <property type="entry name" value="GAL4"/>
    <property type="match status" value="1"/>
</dbReference>
<dbReference type="Pfam" id="PF04082">
    <property type="entry name" value="Fungal_trans"/>
    <property type="match status" value="1"/>
</dbReference>
<name>A0A0D7BDB2_9AGAR</name>
<feature type="domain" description="Zn(2)-C6 fungal-type" evidence="4">
    <location>
        <begin position="17"/>
        <end position="50"/>
    </location>
</feature>
<dbReference type="STRING" id="1314674.A0A0D7BDB2"/>